<evidence type="ECO:0000313" key="5">
    <source>
        <dbReference type="EMBL" id="ABL65427.1"/>
    </source>
</evidence>
<dbReference type="PANTHER" id="PTHR43140">
    <property type="entry name" value="TYPE-1 RESTRICTION ENZYME ECOKI SPECIFICITY PROTEIN"/>
    <property type="match status" value="1"/>
</dbReference>
<keyword evidence="6" id="KW-1185">Reference proteome</keyword>
<dbReference type="AlphaFoldDB" id="A1BGA0"/>
<keyword evidence="3" id="KW-0238">DNA-binding</keyword>
<dbReference type="HOGENOM" id="CLU_021095_10_4_10"/>
<protein>
    <submittedName>
        <fullName evidence="5">Restriction modification system DNA specificity domain</fullName>
    </submittedName>
</protein>
<accession>A1BGA0</accession>
<proteinExistence type="inferred from homology"/>
<dbReference type="SUPFAM" id="SSF116734">
    <property type="entry name" value="DNA methylase specificity domain"/>
    <property type="match status" value="2"/>
</dbReference>
<evidence type="ECO:0000256" key="3">
    <source>
        <dbReference type="ARBA" id="ARBA00023125"/>
    </source>
</evidence>
<dbReference type="EMBL" id="CP000492">
    <property type="protein sequence ID" value="ABL65427.1"/>
    <property type="molecule type" value="Genomic_DNA"/>
</dbReference>
<gene>
    <name evidence="5" type="ordered locus">Cpha266_1398</name>
</gene>
<organism evidence="5 6">
    <name type="scientific">Chlorobium phaeobacteroides (strain DSM 266 / SMG 266 / 2430)</name>
    <dbReference type="NCBI Taxonomy" id="290317"/>
    <lineage>
        <taxon>Bacteria</taxon>
        <taxon>Pseudomonadati</taxon>
        <taxon>Chlorobiota</taxon>
        <taxon>Chlorobiia</taxon>
        <taxon>Chlorobiales</taxon>
        <taxon>Chlorobiaceae</taxon>
        <taxon>Chlorobium/Pelodictyon group</taxon>
        <taxon>Chlorobium</taxon>
    </lineage>
</organism>
<feature type="domain" description="Type I restriction modification DNA specificity" evidence="4">
    <location>
        <begin position="369"/>
        <end position="543"/>
    </location>
</feature>
<dbReference type="Gene3D" id="3.90.220.20">
    <property type="entry name" value="DNA methylase specificity domains"/>
    <property type="match status" value="2"/>
</dbReference>
<dbReference type="Pfam" id="PF01420">
    <property type="entry name" value="Methylase_S"/>
    <property type="match status" value="2"/>
</dbReference>
<dbReference type="REBASE" id="14093">
    <property type="entry name" value="S.Cph266ORF1397P"/>
</dbReference>
<dbReference type="InterPro" id="IPR044946">
    <property type="entry name" value="Restrct_endonuc_typeI_TRD_sf"/>
</dbReference>
<dbReference type="GO" id="GO:0009307">
    <property type="term" value="P:DNA restriction-modification system"/>
    <property type="evidence" value="ECO:0007669"/>
    <property type="project" value="UniProtKB-KW"/>
</dbReference>
<dbReference type="PANTHER" id="PTHR43140:SF1">
    <property type="entry name" value="TYPE I RESTRICTION ENZYME ECOKI SPECIFICITY SUBUNIT"/>
    <property type="match status" value="1"/>
</dbReference>
<dbReference type="STRING" id="290317.Cpha266_1398"/>
<dbReference type="InterPro" id="IPR000055">
    <property type="entry name" value="Restrct_endonuc_typeI_TRD"/>
</dbReference>
<keyword evidence="2" id="KW-0680">Restriction system</keyword>
<evidence type="ECO:0000256" key="2">
    <source>
        <dbReference type="ARBA" id="ARBA00022747"/>
    </source>
</evidence>
<dbReference type="GO" id="GO:0003677">
    <property type="term" value="F:DNA binding"/>
    <property type="evidence" value="ECO:0007669"/>
    <property type="project" value="UniProtKB-KW"/>
</dbReference>
<evidence type="ECO:0000256" key="1">
    <source>
        <dbReference type="ARBA" id="ARBA00010923"/>
    </source>
</evidence>
<reference evidence="5 6" key="1">
    <citation type="submission" date="2006-12" db="EMBL/GenBank/DDBJ databases">
        <title>Complete sequence of Chlorobium phaeobacteroides DSM 266.</title>
        <authorList>
            <consortium name="US DOE Joint Genome Institute"/>
            <person name="Copeland A."/>
            <person name="Lucas S."/>
            <person name="Lapidus A."/>
            <person name="Barry K."/>
            <person name="Detter J.C."/>
            <person name="Glavina del Rio T."/>
            <person name="Hammon N."/>
            <person name="Israni S."/>
            <person name="Pitluck S."/>
            <person name="Goltsman E."/>
            <person name="Schmutz J."/>
            <person name="Larimer F."/>
            <person name="Land M."/>
            <person name="Hauser L."/>
            <person name="Mikhailova N."/>
            <person name="Li T."/>
            <person name="Overmann J."/>
            <person name="Bryant D.A."/>
            <person name="Richardson P."/>
        </authorList>
    </citation>
    <scope>NUCLEOTIDE SEQUENCE [LARGE SCALE GENOMIC DNA]</scope>
    <source>
        <strain evidence="5 6">DSM 266</strain>
    </source>
</reference>
<sequence length="557" mass="63834">MNKQIANLLEQHFDTAFAAPDGIKKLRELILTLAMQGKLVEQDPNDQPASELLKEIEAEKQRLVTAGKIKKPKPLSAIVNDEIPYDIPSSWIWVRFGDIARHNSGKTLDKGRNTGESRDYITTSNLYWGKFELENVRQMLIREDELEKCTAKKDDLLICEGGEAGRAAMWPFDSEVCFQNHIHRARFYKDIDPYFVYRFFEKLSATGEINQHRKGVGISNMSSKSLASIVFPLPPFSEQHRIVARIDQLMARCNELEKLRKEREEKRLIVHAAAIKQLFDAPDGSAWGFIQQHFNELYSVKENVAELRKAILQLAVMGRLVPQDQNDPPASELLKEIEKEKASHECTKSRRKGEKLPEIFNEEMPHKIPSNWAWVRFGDIAQHNSGKTLDKGRNTGQPREYITTSNLYRGRFELENVRQMLIREDELEKCTAKKDDLLICEGGEAGRAAVWPFDSEVCFQNHIHRARFYKDIDPYFAYRFFEKLSATGEINQHRKGVGISNMSSKALASIVFPLPPQPEQHRIVARTDQLMTLCDQLDQQIDDAVGKQTEILNAVLA</sequence>
<dbReference type="RefSeq" id="WP_011745243.1">
    <property type="nucleotide sequence ID" value="NC_008639.1"/>
</dbReference>
<dbReference type="eggNOG" id="COG0732">
    <property type="taxonomic scope" value="Bacteria"/>
</dbReference>
<dbReference type="CDD" id="cd17253">
    <property type="entry name" value="RMtype1_S_Eco933I-TRD2-CR2_like"/>
    <property type="match status" value="2"/>
</dbReference>
<comment type="similarity">
    <text evidence="1">Belongs to the type-I restriction system S methylase family.</text>
</comment>
<dbReference type="KEGG" id="cph:Cpha266_1398"/>
<evidence type="ECO:0000313" key="6">
    <source>
        <dbReference type="Proteomes" id="UP000008701"/>
    </source>
</evidence>
<dbReference type="InterPro" id="IPR051212">
    <property type="entry name" value="Type-I_RE_S_subunit"/>
</dbReference>
<dbReference type="Proteomes" id="UP000008701">
    <property type="component" value="Chromosome"/>
</dbReference>
<feature type="domain" description="Type I restriction modification DNA specificity" evidence="4">
    <location>
        <begin position="88"/>
        <end position="261"/>
    </location>
</feature>
<evidence type="ECO:0000259" key="4">
    <source>
        <dbReference type="Pfam" id="PF01420"/>
    </source>
</evidence>
<name>A1BGA0_CHLPD</name>